<proteinExistence type="predicted"/>
<name>A0A0A9GJE3_ARUDO</name>
<reference evidence="1" key="1">
    <citation type="submission" date="2014-09" db="EMBL/GenBank/DDBJ databases">
        <authorList>
            <person name="Magalhaes I.L.F."/>
            <person name="Oliveira U."/>
            <person name="Santos F.R."/>
            <person name="Vidigal T.H.D.A."/>
            <person name="Brescovit A.D."/>
            <person name="Santos A.J."/>
        </authorList>
    </citation>
    <scope>NUCLEOTIDE SEQUENCE</scope>
    <source>
        <tissue evidence="1">Shoot tissue taken approximately 20 cm above the soil surface</tissue>
    </source>
</reference>
<protein>
    <submittedName>
        <fullName evidence="1">Uncharacterized protein</fullName>
    </submittedName>
</protein>
<reference evidence="1" key="2">
    <citation type="journal article" date="2015" name="Data Brief">
        <title>Shoot transcriptome of the giant reed, Arundo donax.</title>
        <authorList>
            <person name="Barrero R.A."/>
            <person name="Guerrero F.D."/>
            <person name="Moolhuijzen P."/>
            <person name="Goolsby J.A."/>
            <person name="Tidwell J."/>
            <person name="Bellgard S.E."/>
            <person name="Bellgard M.I."/>
        </authorList>
    </citation>
    <scope>NUCLEOTIDE SEQUENCE</scope>
    <source>
        <tissue evidence="1">Shoot tissue taken approximately 20 cm above the soil surface</tissue>
    </source>
</reference>
<organism evidence="1">
    <name type="scientific">Arundo donax</name>
    <name type="common">Giant reed</name>
    <name type="synonym">Donax arundinaceus</name>
    <dbReference type="NCBI Taxonomy" id="35708"/>
    <lineage>
        <taxon>Eukaryota</taxon>
        <taxon>Viridiplantae</taxon>
        <taxon>Streptophyta</taxon>
        <taxon>Embryophyta</taxon>
        <taxon>Tracheophyta</taxon>
        <taxon>Spermatophyta</taxon>
        <taxon>Magnoliopsida</taxon>
        <taxon>Liliopsida</taxon>
        <taxon>Poales</taxon>
        <taxon>Poaceae</taxon>
        <taxon>PACMAD clade</taxon>
        <taxon>Arundinoideae</taxon>
        <taxon>Arundineae</taxon>
        <taxon>Arundo</taxon>
    </lineage>
</organism>
<accession>A0A0A9GJE3</accession>
<evidence type="ECO:0000313" key="1">
    <source>
        <dbReference type="EMBL" id="JAE20818.1"/>
    </source>
</evidence>
<sequence length="29" mass="3569">MEEVEVGGERGVVVLLRLRRRHQRRLRLR</sequence>
<dbReference type="AlphaFoldDB" id="A0A0A9GJE3"/>
<dbReference type="EMBL" id="GBRH01177078">
    <property type="protein sequence ID" value="JAE20818.1"/>
    <property type="molecule type" value="Transcribed_RNA"/>
</dbReference>